<dbReference type="InterPro" id="IPR029044">
    <property type="entry name" value="Nucleotide-diphossugar_trans"/>
</dbReference>
<evidence type="ECO:0000313" key="4">
    <source>
        <dbReference type="Proteomes" id="UP000176846"/>
    </source>
</evidence>
<gene>
    <name evidence="3" type="ORF">A2936_01545</name>
</gene>
<dbReference type="SUPFAM" id="SSF53448">
    <property type="entry name" value="Nucleotide-diphospho-sugar transferases"/>
    <property type="match status" value="1"/>
</dbReference>
<evidence type="ECO:0000256" key="1">
    <source>
        <dbReference type="SAM" id="Phobius"/>
    </source>
</evidence>
<dbReference type="AlphaFoldDB" id="A0A1F7UY30"/>
<comment type="caution">
    <text evidence="3">The sequence shown here is derived from an EMBL/GenBank/DDBJ whole genome shotgun (WGS) entry which is preliminary data.</text>
</comment>
<evidence type="ECO:0000259" key="2">
    <source>
        <dbReference type="Pfam" id="PF00535"/>
    </source>
</evidence>
<dbReference type="PANTHER" id="PTHR43179:SF7">
    <property type="entry name" value="RHAMNOSYLTRANSFERASE WBBL"/>
    <property type="match status" value="1"/>
</dbReference>
<dbReference type="EMBL" id="MGEK01000002">
    <property type="protein sequence ID" value="OGL83165.1"/>
    <property type="molecule type" value="Genomic_DNA"/>
</dbReference>
<sequence>MNNDQAKDISIIIVSWNVGGLLQRALKSIEESLKRSENMGYSVSIETIVVDNASSDGSAGLVRLLFPHVKLIANDTNKGFGAANNQGLKMATGRYIIFLNPDAVLIDAALWQMYAFMEEQPFVGLIGPKLINPDGTLQRSCRRFPTFWSAAMILLKLHNFFPASLPIRRYYMWAFEHKTIRRVDQIMGACMMARRDVLDEVGDFDQKFYIFFEEADLCKRINNAGYIIFFYPNAIVEHRRSSSFVQKRPLWRQWHFAKSYQHYFWKHHNFVAAVLITGLSFASLGPAVLIELINSAGIRLNKNPNL</sequence>
<dbReference type="Gene3D" id="3.90.550.10">
    <property type="entry name" value="Spore Coat Polysaccharide Biosynthesis Protein SpsA, Chain A"/>
    <property type="match status" value="1"/>
</dbReference>
<proteinExistence type="predicted"/>
<name>A0A1F7UY30_9BACT</name>
<keyword evidence="1" id="KW-0472">Membrane</keyword>
<keyword evidence="1" id="KW-1133">Transmembrane helix</keyword>
<reference evidence="3 4" key="1">
    <citation type="journal article" date="2016" name="Nat. Commun.">
        <title>Thousands of microbial genomes shed light on interconnected biogeochemical processes in an aquifer system.</title>
        <authorList>
            <person name="Anantharaman K."/>
            <person name="Brown C.T."/>
            <person name="Hug L.A."/>
            <person name="Sharon I."/>
            <person name="Castelle C.J."/>
            <person name="Probst A.J."/>
            <person name="Thomas B.C."/>
            <person name="Singh A."/>
            <person name="Wilkins M.J."/>
            <person name="Karaoz U."/>
            <person name="Brodie E.L."/>
            <person name="Williams K.H."/>
            <person name="Hubbard S.S."/>
            <person name="Banfield J.F."/>
        </authorList>
    </citation>
    <scope>NUCLEOTIDE SEQUENCE [LARGE SCALE GENOMIC DNA]</scope>
</reference>
<feature type="transmembrane region" description="Helical" evidence="1">
    <location>
        <begin position="270"/>
        <end position="293"/>
    </location>
</feature>
<accession>A0A1F7UY30</accession>
<dbReference type="PANTHER" id="PTHR43179">
    <property type="entry name" value="RHAMNOSYLTRANSFERASE WBBL"/>
    <property type="match status" value="1"/>
</dbReference>
<organism evidence="3 4">
    <name type="scientific">Candidatus Uhrbacteria bacterium RIFCSPLOWO2_01_FULL_47_25</name>
    <dbReference type="NCBI Taxonomy" id="1802402"/>
    <lineage>
        <taxon>Bacteria</taxon>
        <taxon>Candidatus Uhriibacteriota</taxon>
    </lineage>
</organism>
<protein>
    <recommendedName>
        <fullName evidence="2">Glycosyltransferase 2-like domain-containing protein</fullName>
    </recommendedName>
</protein>
<keyword evidence="1" id="KW-0812">Transmembrane</keyword>
<evidence type="ECO:0000313" key="3">
    <source>
        <dbReference type="EMBL" id="OGL83165.1"/>
    </source>
</evidence>
<feature type="domain" description="Glycosyltransferase 2-like" evidence="2">
    <location>
        <begin position="10"/>
        <end position="148"/>
    </location>
</feature>
<dbReference type="Pfam" id="PF00535">
    <property type="entry name" value="Glycos_transf_2"/>
    <property type="match status" value="1"/>
</dbReference>
<dbReference type="InterPro" id="IPR001173">
    <property type="entry name" value="Glyco_trans_2-like"/>
</dbReference>
<dbReference type="Proteomes" id="UP000176846">
    <property type="component" value="Unassembled WGS sequence"/>
</dbReference>
<dbReference type="CDD" id="cd04186">
    <property type="entry name" value="GT_2_like_c"/>
    <property type="match status" value="1"/>
</dbReference>